<organism evidence="3">
    <name type="scientific">marine metagenome</name>
    <dbReference type="NCBI Taxonomy" id="408172"/>
    <lineage>
        <taxon>unclassified sequences</taxon>
        <taxon>metagenomes</taxon>
        <taxon>ecological metagenomes</taxon>
    </lineage>
</organism>
<feature type="non-terminal residue" evidence="3">
    <location>
        <position position="398"/>
    </location>
</feature>
<feature type="coiled-coil region" evidence="1">
    <location>
        <begin position="291"/>
        <end position="318"/>
    </location>
</feature>
<evidence type="ECO:0000256" key="1">
    <source>
        <dbReference type="SAM" id="Coils"/>
    </source>
</evidence>
<feature type="region of interest" description="Disordered" evidence="2">
    <location>
        <begin position="376"/>
        <end position="398"/>
    </location>
</feature>
<name>A0A382AQ02_9ZZZZ</name>
<proteinExistence type="predicted"/>
<evidence type="ECO:0008006" key="4">
    <source>
        <dbReference type="Google" id="ProtNLM"/>
    </source>
</evidence>
<protein>
    <recommendedName>
        <fullName evidence="4">Prohead core protein</fullName>
    </recommendedName>
</protein>
<reference evidence="3" key="1">
    <citation type="submission" date="2018-05" db="EMBL/GenBank/DDBJ databases">
        <authorList>
            <person name="Lanie J.A."/>
            <person name="Ng W.-L."/>
            <person name="Kazmierczak K.M."/>
            <person name="Andrzejewski T.M."/>
            <person name="Davidsen T.M."/>
            <person name="Wayne K.J."/>
            <person name="Tettelin H."/>
            <person name="Glass J.I."/>
            <person name="Rusch D."/>
            <person name="Podicherti R."/>
            <person name="Tsui H.-C.T."/>
            <person name="Winkler M.E."/>
        </authorList>
    </citation>
    <scope>NUCLEOTIDE SEQUENCE</scope>
</reference>
<dbReference type="EMBL" id="UINC01026292">
    <property type="protein sequence ID" value="SVB03479.1"/>
    <property type="molecule type" value="Genomic_DNA"/>
</dbReference>
<evidence type="ECO:0000313" key="3">
    <source>
        <dbReference type="EMBL" id="SVB03479.1"/>
    </source>
</evidence>
<accession>A0A382AQ02</accession>
<evidence type="ECO:0000256" key="2">
    <source>
        <dbReference type="SAM" id="MobiDB-lite"/>
    </source>
</evidence>
<keyword evidence="1" id="KW-0175">Coiled coil</keyword>
<dbReference type="AlphaFoldDB" id="A0A382AQ02"/>
<gene>
    <name evidence="3" type="ORF">METZ01_LOCUS156333</name>
</gene>
<sequence length="398" mass="45948">MFLGNLQEDFNDLVNSEDNSFSEFITEDEYDSLQGSEKSFYMEISDAEEYELAEKIITRRKKIKDPKERKLEKKKREARKKLGAGTKLFRLVKTASGKFKKVAKSVKQKASDKAFSLRRKRRKGKDTVRRVTATSEYRTPVGELQLKEKEQSYMETINKEQVRPELSYDSSADVDALLNGQELSDEFKVKASTILEASVKKQVDDHVDKIWENIEQQVEKDFEEAQTEVKKELVEKVDSYLNYVVEEWMQQNEIAIESGIKSELTEEFIQGLKTLFSSHYIEVPEDKVDVISELTTKVEELEDKLSTQINENIELTKQVTEKQRLELLQQASADLVDTEVEKLKELTESIEFDGDVETFVEKVKTLKENYFPKAVTTEEEVDSEEPSFPAEISSSMTA</sequence>
<dbReference type="Pfam" id="PF25623">
    <property type="entry name" value="T4_CASP"/>
    <property type="match status" value="1"/>
</dbReference>
<dbReference type="InterPro" id="IPR057966">
    <property type="entry name" value="T4_SCAF"/>
</dbReference>